<feature type="domain" description="Nudix hydrolase" evidence="3">
    <location>
        <begin position="14"/>
        <end position="154"/>
    </location>
</feature>
<dbReference type="PANTHER" id="PTHR43046">
    <property type="entry name" value="GDP-MANNOSE MANNOSYL HYDROLASE"/>
    <property type="match status" value="1"/>
</dbReference>
<comment type="cofactor">
    <cofactor evidence="1">
        <name>Mg(2+)</name>
        <dbReference type="ChEBI" id="CHEBI:18420"/>
    </cofactor>
</comment>
<dbReference type="PROSITE" id="PS00893">
    <property type="entry name" value="NUDIX_BOX"/>
    <property type="match status" value="1"/>
</dbReference>
<name>A0ABX5VKC5_9MICO</name>
<dbReference type="PROSITE" id="PS51462">
    <property type="entry name" value="NUDIX"/>
    <property type="match status" value="1"/>
</dbReference>
<evidence type="ECO:0000313" key="4">
    <source>
        <dbReference type="EMBL" id="QDB78886.1"/>
    </source>
</evidence>
<evidence type="ECO:0000256" key="1">
    <source>
        <dbReference type="ARBA" id="ARBA00001946"/>
    </source>
</evidence>
<dbReference type="SUPFAM" id="SSF55811">
    <property type="entry name" value="Nudix"/>
    <property type="match status" value="1"/>
</dbReference>
<dbReference type="Proteomes" id="UP000313948">
    <property type="component" value="Chromosome"/>
</dbReference>
<reference evidence="4 5" key="1">
    <citation type="submission" date="2019-05" db="EMBL/GenBank/DDBJ databases">
        <title>Georgenia *** sp. nov., and Georgenia *** sp. nov., isolated from the intestinal contents of plateau pika (Ochotona curzoniae) in the Qinghai-Tibet plateau of China.</title>
        <authorList>
            <person name="Tian Z."/>
        </authorList>
    </citation>
    <scope>NUCLEOTIDE SEQUENCE [LARGE SCALE GENOMIC DNA]</scope>
    <source>
        <strain evidence="4 5">Z294</strain>
    </source>
</reference>
<accession>A0ABX5VKC5</accession>
<keyword evidence="5" id="KW-1185">Reference proteome</keyword>
<evidence type="ECO:0000259" key="3">
    <source>
        <dbReference type="PROSITE" id="PS51462"/>
    </source>
</evidence>
<evidence type="ECO:0000313" key="5">
    <source>
        <dbReference type="Proteomes" id="UP000313948"/>
    </source>
</evidence>
<dbReference type="InterPro" id="IPR015797">
    <property type="entry name" value="NUDIX_hydrolase-like_dom_sf"/>
</dbReference>
<evidence type="ECO:0000256" key="2">
    <source>
        <dbReference type="ARBA" id="ARBA00022801"/>
    </source>
</evidence>
<dbReference type="CDD" id="cd04683">
    <property type="entry name" value="NUDIX_Hydrolase"/>
    <property type="match status" value="1"/>
</dbReference>
<organism evidence="4 5">
    <name type="scientific">Georgenia wutianyii</name>
    <dbReference type="NCBI Taxonomy" id="2585135"/>
    <lineage>
        <taxon>Bacteria</taxon>
        <taxon>Bacillati</taxon>
        <taxon>Actinomycetota</taxon>
        <taxon>Actinomycetes</taxon>
        <taxon>Micrococcales</taxon>
        <taxon>Bogoriellaceae</taxon>
        <taxon>Georgenia</taxon>
    </lineage>
</organism>
<dbReference type="PANTHER" id="PTHR43046:SF16">
    <property type="entry name" value="ADP-RIBOSE PYROPHOSPHATASE YJHB-RELATED"/>
    <property type="match status" value="1"/>
</dbReference>
<proteinExistence type="predicted"/>
<gene>
    <name evidence="4" type="ORF">FE251_05490</name>
</gene>
<dbReference type="InterPro" id="IPR020084">
    <property type="entry name" value="NUDIX_hydrolase_CS"/>
</dbReference>
<dbReference type="EMBL" id="CP040899">
    <property type="protein sequence ID" value="QDB78886.1"/>
    <property type="molecule type" value="Genomic_DNA"/>
</dbReference>
<protein>
    <submittedName>
        <fullName evidence="4">NUDIX domain-containing protein</fullName>
    </submittedName>
</protein>
<dbReference type="Gene3D" id="3.90.79.10">
    <property type="entry name" value="Nucleoside Triphosphate Pyrophosphohydrolase"/>
    <property type="match status" value="1"/>
</dbReference>
<dbReference type="InterPro" id="IPR000086">
    <property type="entry name" value="NUDIX_hydrolase_dom"/>
</dbReference>
<sequence>MSDPSGTGPVDRYRVVPAAYLVLLREGAGGEEVLLQLRSGTGYMDDHWACGAAGHVEAGESVLEAAVREAREELGLEVSPADLLPLTTLHRTGGTGRAIDERVDFFLACRRWDGEPALRETKASDLRWVPLDALDSLPGPVVPHERLVLAALAAGPVPPVMTFGFPQH</sequence>
<dbReference type="Pfam" id="PF00293">
    <property type="entry name" value="NUDIX"/>
    <property type="match status" value="1"/>
</dbReference>
<dbReference type="RefSeq" id="WP_139948198.1">
    <property type="nucleotide sequence ID" value="NZ_CP040899.1"/>
</dbReference>
<keyword evidence="2" id="KW-0378">Hydrolase</keyword>